<dbReference type="GO" id="GO:0005829">
    <property type="term" value="C:cytosol"/>
    <property type="evidence" value="ECO:0007669"/>
    <property type="project" value="TreeGrafter"/>
</dbReference>
<dbReference type="Pfam" id="PF10609">
    <property type="entry name" value="ParA"/>
    <property type="match status" value="1"/>
</dbReference>
<dbReference type="GO" id="GO:0009898">
    <property type="term" value="C:cytoplasmic side of plasma membrane"/>
    <property type="evidence" value="ECO:0007669"/>
    <property type="project" value="TreeGrafter"/>
</dbReference>
<dbReference type="GO" id="GO:0016887">
    <property type="term" value="F:ATP hydrolysis activity"/>
    <property type="evidence" value="ECO:0007669"/>
    <property type="project" value="TreeGrafter"/>
</dbReference>
<dbReference type="SUPFAM" id="SSF52540">
    <property type="entry name" value="P-loop containing nucleoside triphosphate hydrolases"/>
    <property type="match status" value="1"/>
</dbReference>
<dbReference type="PANTHER" id="PTHR43384">
    <property type="entry name" value="SEPTUM SITE-DETERMINING PROTEIN MIND HOMOLOG, CHLOROPLASTIC-RELATED"/>
    <property type="match status" value="1"/>
</dbReference>
<protein>
    <submittedName>
        <fullName evidence="3">Pilus assembly protein CpaE</fullName>
    </submittedName>
</protein>
<proteinExistence type="predicted"/>
<dbReference type="AlphaFoldDB" id="A0A840XRX5"/>
<evidence type="ECO:0000313" key="3">
    <source>
        <dbReference type="EMBL" id="MBB5689700.1"/>
    </source>
</evidence>
<dbReference type="GO" id="GO:0005524">
    <property type="term" value="F:ATP binding"/>
    <property type="evidence" value="ECO:0007669"/>
    <property type="project" value="UniProtKB-KW"/>
</dbReference>
<keyword evidence="4" id="KW-1185">Reference proteome</keyword>
<dbReference type="Proteomes" id="UP000562254">
    <property type="component" value="Unassembled WGS sequence"/>
</dbReference>
<keyword evidence="1" id="KW-0547">Nucleotide-binding</keyword>
<comment type="caution">
    <text evidence="3">The sequence shown here is derived from an EMBL/GenBank/DDBJ whole genome shotgun (WGS) entry which is preliminary data.</text>
</comment>
<dbReference type="RefSeq" id="WP_184483751.1">
    <property type="nucleotide sequence ID" value="NZ_JAAEDJ010000063.1"/>
</dbReference>
<keyword evidence="2" id="KW-0067">ATP-binding</keyword>
<name>A0A840XRX5_9PROT</name>
<reference evidence="3 4" key="1">
    <citation type="submission" date="2020-08" db="EMBL/GenBank/DDBJ databases">
        <title>Genomic Encyclopedia of Type Strains, Phase IV (KMG-IV): sequencing the most valuable type-strain genomes for metagenomic binning, comparative biology and taxonomic classification.</title>
        <authorList>
            <person name="Goeker M."/>
        </authorList>
    </citation>
    <scope>NUCLEOTIDE SEQUENCE [LARGE SCALE GENOMIC DNA]</scope>
    <source>
        <strain evidence="3 4">DSM 25895</strain>
    </source>
</reference>
<evidence type="ECO:0000256" key="1">
    <source>
        <dbReference type="ARBA" id="ARBA00022741"/>
    </source>
</evidence>
<sequence length="413" mass="44399">MAGVDGPDRNPPAAPQATALAADRAPLVAFVTDTESDAVLRETLLAELGEGAEVRRGDVLAATRALKRSTTPLALIVDVSGVEQPLSALEELALVVEPDVRVLVIGERQDAAFYRQLTRGLGVLEYLFKPLTQEMVARHLLPYLRQGTSPRDMHLRGGRVITVTGVRGGVGATTIAANLAWHLGEEARRHTVLLDADLHGGAAALLLGARTANGLRSALEHPERVDELFVERTAQPAGERLHVLAAEEKPLDPVLCQPGAAARLMAMLRRRYNFVVVDLPARSGTMAREILDMAHQRVLVTDASLAGAREMLRFAAIPNAPTQSRRALTVLNRAGQPGMLSEAQLGEALGEAPELVIPWLPKVVPSAADLGEAAARQRGAFRNAILRLAQDVASIRTEGEGEARKGLFARWFR</sequence>
<evidence type="ECO:0000313" key="4">
    <source>
        <dbReference type="Proteomes" id="UP000562254"/>
    </source>
</evidence>
<dbReference type="GO" id="GO:0051782">
    <property type="term" value="P:negative regulation of cell division"/>
    <property type="evidence" value="ECO:0007669"/>
    <property type="project" value="TreeGrafter"/>
</dbReference>
<dbReference type="InterPro" id="IPR027417">
    <property type="entry name" value="P-loop_NTPase"/>
</dbReference>
<organism evidence="3 4">
    <name type="scientific">Neoroseomonas alkaliterrae</name>
    <dbReference type="NCBI Taxonomy" id="1452450"/>
    <lineage>
        <taxon>Bacteria</taxon>
        <taxon>Pseudomonadati</taxon>
        <taxon>Pseudomonadota</taxon>
        <taxon>Alphaproteobacteria</taxon>
        <taxon>Acetobacterales</taxon>
        <taxon>Acetobacteraceae</taxon>
        <taxon>Neoroseomonas</taxon>
    </lineage>
</organism>
<dbReference type="InterPro" id="IPR033756">
    <property type="entry name" value="YlxH/NBP35"/>
</dbReference>
<dbReference type="InterPro" id="IPR050625">
    <property type="entry name" value="ParA/MinD_ATPase"/>
</dbReference>
<dbReference type="Gene3D" id="3.40.50.300">
    <property type="entry name" value="P-loop containing nucleotide triphosphate hydrolases"/>
    <property type="match status" value="1"/>
</dbReference>
<evidence type="ECO:0000256" key="2">
    <source>
        <dbReference type="ARBA" id="ARBA00022840"/>
    </source>
</evidence>
<dbReference type="PANTHER" id="PTHR43384:SF6">
    <property type="entry name" value="SEPTUM SITE-DETERMINING PROTEIN MIND HOMOLOG, CHLOROPLASTIC"/>
    <property type="match status" value="1"/>
</dbReference>
<dbReference type="Gene3D" id="3.40.50.2300">
    <property type="match status" value="1"/>
</dbReference>
<accession>A0A840XRX5</accession>
<dbReference type="EMBL" id="JACIJE010000004">
    <property type="protein sequence ID" value="MBB5689700.1"/>
    <property type="molecule type" value="Genomic_DNA"/>
</dbReference>
<gene>
    <name evidence="3" type="ORF">FHS88_001825</name>
</gene>